<evidence type="ECO:0008006" key="3">
    <source>
        <dbReference type="Google" id="ProtNLM"/>
    </source>
</evidence>
<dbReference type="EMBL" id="CP158490">
    <property type="protein sequence ID" value="XBY21939.1"/>
    <property type="molecule type" value="Genomic_DNA"/>
</dbReference>
<reference evidence="2" key="1">
    <citation type="submission" date="2024-06" db="EMBL/GenBank/DDBJ databases">
        <authorList>
            <person name="Wu L."/>
        </authorList>
    </citation>
    <scope>NUCLEOTIDE SEQUENCE</scope>
    <source>
        <strain evidence="2">W17</strain>
    </source>
</reference>
<keyword evidence="1" id="KW-0732">Signal</keyword>
<dbReference type="RefSeq" id="WP_183001622.1">
    <property type="nucleotide sequence ID" value="NZ_CP158490.1"/>
</dbReference>
<dbReference type="AlphaFoldDB" id="A0AAU7WP38"/>
<accession>A0AAU7WP38</accession>
<dbReference type="PROSITE" id="PS51257">
    <property type="entry name" value="PROKAR_LIPOPROTEIN"/>
    <property type="match status" value="1"/>
</dbReference>
<protein>
    <recommendedName>
        <fullName evidence="3">Lipoprotein</fullName>
    </recommendedName>
</protein>
<organism evidence="2">
    <name type="scientific">Pseudomonas sp. W17</name>
    <dbReference type="NCBI Taxonomy" id="3144407"/>
    <lineage>
        <taxon>Bacteria</taxon>
        <taxon>Pseudomonadati</taxon>
        <taxon>Pseudomonadota</taxon>
        <taxon>Gammaproteobacteria</taxon>
        <taxon>Pseudomonadales</taxon>
        <taxon>Pseudomonadaceae</taxon>
        <taxon>Pseudomonas</taxon>
    </lineage>
</organism>
<proteinExistence type="predicted"/>
<gene>
    <name evidence="2" type="ORF">ABCR88_20795</name>
</gene>
<feature type="chain" id="PRO_5043672360" description="Lipoprotein" evidence="1">
    <location>
        <begin position="20"/>
        <end position="113"/>
    </location>
</feature>
<name>A0AAU7WP38_9PSED</name>
<evidence type="ECO:0000313" key="2">
    <source>
        <dbReference type="EMBL" id="XBY21939.1"/>
    </source>
</evidence>
<sequence length="113" mass="12126">MRILIAGVALALLAGCSSPSDLMKGEPDLTVVSSKSPKAFALCAFPEWQDHSSSAAMSETETGYRLVNGFGSQTDEVLDIRQTKTGSIASLYQRVAWSQIGRSGIRDSVNKCR</sequence>
<feature type="signal peptide" evidence="1">
    <location>
        <begin position="1"/>
        <end position="19"/>
    </location>
</feature>
<evidence type="ECO:0000256" key="1">
    <source>
        <dbReference type="SAM" id="SignalP"/>
    </source>
</evidence>